<dbReference type="Proteomes" id="UP001501725">
    <property type="component" value="Unassembled WGS sequence"/>
</dbReference>
<accession>A0ABP8HEZ0</accession>
<evidence type="ECO:0000313" key="2">
    <source>
        <dbReference type="Proteomes" id="UP001501725"/>
    </source>
</evidence>
<comment type="caution">
    <text evidence="1">The sequence shown here is derived from an EMBL/GenBank/DDBJ whole genome shotgun (WGS) entry which is preliminary data.</text>
</comment>
<keyword evidence="2" id="KW-1185">Reference proteome</keyword>
<reference evidence="2" key="1">
    <citation type="journal article" date="2019" name="Int. J. Syst. Evol. Microbiol.">
        <title>The Global Catalogue of Microorganisms (GCM) 10K type strain sequencing project: providing services to taxonomists for standard genome sequencing and annotation.</title>
        <authorList>
            <consortium name="The Broad Institute Genomics Platform"/>
            <consortium name="The Broad Institute Genome Sequencing Center for Infectious Disease"/>
            <person name="Wu L."/>
            <person name="Ma J."/>
        </authorList>
    </citation>
    <scope>NUCLEOTIDE SEQUENCE [LARGE SCALE GENOMIC DNA]</scope>
    <source>
        <strain evidence="2">JCM 17919</strain>
    </source>
</reference>
<name>A0ABP8HEZ0_9BACT</name>
<gene>
    <name evidence="1" type="ORF">GCM10023184_34900</name>
</gene>
<organism evidence="1 2">
    <name type="scientific">Flaviaesturariibacter amylovorans</name>
    <dbReference type="NCBI Taxonomy" id="1084520"/>
    <lineage>
        <taxon>Bacteria</taxon>
        <taxon>Pseudomonadati</taxon>
        <taxon>Bacteroidota</taxon>
        <taxon>Chitinophagia</taxon>
        <taxon>Chitinophagales</taxon>
        <taxon>Chitinophagaceae</taxon>
        <taxon>Flaviaestuariibacter</taxon>
    </lineage>
</organism>
<sequence>MSFLHHAAPPEVLAQYKYGFLALPRQFSGVGFCKGPRIRHTESVRFNAFFEKAFGAIPVARVASGGEFGAEASEKRVHDYWVVA</sequence>
<dbReference type="EMBL" id="BAABGY010000011">
    <property type="protein sequence ID" value="GAA4338449.1"/>
    <property type="molecule type" value="Genomic_DNA"/>
</dbReference>
<proteinExistence type="predicted"/>
<evidence type="ECO:0000313" key="1">
    <source>
        <dbReference type="EMBL" id="GAA4338449.1"/>
    </source>
</evidence>
<protein>
    <submittedName>
        <fullName evidence="1">Uncharacterized protein</fullName>
    </submittedName>
</protein>